<comment type="caution">
    <text evidence="1">The sequence shown here is derived from an EMBL/GenBank/DDBJ whole genome shotgun (WGS) entry which is preliminary data.</text>
</comment>
<gene>
    <name evidence="1" type="ORF">OWV82_022874</name>
</gene>
<protein>
    <submittedName>
        <fullName evidence="1">Cannabidiolic acid synthase-like</fullName>
    </submittedName>
</protein>
<keyword evidence="2" id="KW-1185">Reference proteome</keyword>
<dbReference type="EMBL" id="CM051406">
    <property type="protein sequence ID" value="KAJ4702891.1"/>
    <property type="molecule type" value="Genomic_DNA"/>
</dbReference>
<evidence type="ECO:0000313" key="2">
    <source>
        <dbReference type="Proteomes" id="UP001164539"/>
    </source>
</evidence>
<reference evidence="1 2" key="1">
    <citation type="journal article" date="2023" name="Science">
        <title>Complex scaffold remodeling in plant triterpene biosynthesis.</title>
        <authorList>
            <person name="De La Pena R."/>
            <person name="Hodgson H."/>
            <person name="Liu J.C."/>
            <person name="Stephenson M.J."/>
            <person name="Martin A.C."/>
            <person name="Owen C."/>
            <person name="Harkess A."/>
            <person name="Leebens-Mack J."/>
            <person name="Jimenez L.E."/>
            <person name="Osbourn A."/>
            <person name="Sattely E.S."/>
        </authorList>
    </citation>
    <scope>NUCLEOTIDE SEQUENCE [LARGE SCALE GENOMIC DNA]</scope>
    <source>
        <strain evidence="2">cv. JPN11</strain>
        <tissue evidence="1">Leaf</tissue>
    </source>
</reference>
<proteinExistence type="predicted"/>
<sequence length="413" mass="46121">METLIFQFKSLLILFLSFHSWVTWANFHATSGNIHEDFVQCLFHHTEDPSSISKVIYTKYNSSYLSVLNFTIQNLRFSTPTTPKPQVIVTPLHVSHIQAAIKCSHKTGLQIRVRSGGHDYEGLSYVSHVPFVIIDLINLTSISVHVEEKTAWVQAGATIGQLYYNIANKSKTLAFPAGVCPSVGAGGHFSGGGYGFMLRKYGLAADNIVDAHLIDVNGRLLDRKSMGEDLFWSIRGGGAASFGVVVAWKVQLVTVPPTVTVFRVNRTLEQNALKIVHKWQYIAYKLPKDLLIGIGLQRRTEGNREFIASFASLFLGGVDSLLPLVQKFLPELGLTKEDCREVSWIESVLFYAGLQNVDTLLDRNATTFKQYLKSKSDYVKQPIPETALEGIYDRFSEEEGKIALLTMILTEEK</sequence>
<accession>A0ACC1WUL4</accession>
<organism evidence="1 2">
    <name type="scientific">Melia azedarach</name>
    <name type="common">Chinaberry tree</name>
    <dbReference type="NCBI Taxonomy" id="155640"/>
    <lineage>
        <taxon>Eukaryota</taxon>
        <taxon>Viridiplantae</taxon>
        <taxon>Streptophyta</taxon>
        <taxon>Embryophyta</taxon>
        <taxon>Tracheophyta</taxon>
        <taxon>Spermatophyta</taxon>
        <taxon>Magnoliopsida</taxon>
        <taxon>eudicotyledons</taxon>
        <taxon>Gunneridae</taxon>
        <taxon>Pentapetalae</taxon>
        <taxon>rosids</taxon>
        <taxon>malvids</taxon>
        <taxon>Sapindales</taxon>
        <taxon>Meliaceae</taxon>
        <taxon>Melia</taxon>
    </lineage>
</organism>
<evidence type="ECO:0000313" key="1">
    <source>
        <dbReference type="EMBL" id="KAJ4702891.1"/>
    </source>
</evidence>
<dbReference type="Proteomes" id="UP001164539">
    <property type="component" value="Chromosome 13"/>
</dbReference>
<name>A0ACC1WUL4_MELAZ</name>